<reference evidence="2 3" key="1">
    <citation type="journal article" date="2017" name="Front. Microbiol.">
        <title>New Insights into the Diversity of the Genus Faecalibacterium.</title>
        <authorList>
            <person name="Benevides L."/>
            <person name="Burman S."/>
            <person name="Martin R."/>
            <person name="Robert V."/>
            <person name="Thomas M."/>
            <person name="Miquel S."/>
            <person name="Chain F."/>
            <person name="Sokol H."/>
            <person name="Bermudez-Humaran L.G."/>
            <person name="Morrison M."/>
            <person name="Langella P."/>
            <person name="Azevedo V.A."/>
            <person name="Chatel J.M."/>
            <person name="Soares S."/>
        </authorList>
    </citation>
    <scope>NUCLEOTIDE SEQUENCE [LARGE SCALE GENOMIC DNA]</scope>
    <source>
        <strain evidence="2 3">CNCM I 4575</strain>
    </source>
</reference>
<feature type="transmembrane region" description="Helical" evidence="1">
    <location>
        <begin position="431"/>
        <end position="453"/>
    </location>
</feature>
<comment type="caution">
    <text evidence="2">The sequence shown here is derived from an EMBL/GenBank/DDBJ whole genome shotgun (WGS) entry which is preliminary data.</text>
</comment>
<keyword evidence="1" id="KW-0812">Transmembrane</keyword>
<keyword evidence="1" id="KW-1133">Transmembrane helix</keyword>
<organism evidence="2 3">
    <name type="scientific">Faecalibacterium prausnitzii</name>
    <dbReference type="NCBI Taxonomy" id="853"/>
    <lineage>
        <taxon>Bacteria</taxon>
        <taxon>Bacillati</taxon>
        <taxon>Bacillota</taxon>
        <taxon>Clostridia</taxon>
        <taxon>Eubacteriales</taxon>
        <taxon>Oscillospiraceae</taxon>
        <taxon>Faecalibacterium</taxon>
    </lineage>
</organism>
<feature type="transmembrane region" description="Helical" evidence="1">
    <location>
        <begin position="270"/>
        <end position="289"/>
    </location>
</feature>
<keyword evidence="1" id="KW-0472">Membrane</keyword>
<feature type="transmembrane region" description="Helical" evidence="1">
    <location>
        <begin position="246"/>
        <end position="264"/>
    </location>
</feature>
<feature type="transmembrane region" description="Helical" evidence="1">
    <location>
        <begin position="76"/>
        <end position="94"/>
    </location>
</feature>
<feature type="transmembrane region" description="Helical" evidence="1">
    <location>
        <begin position="301"/>
        <end position="324"/>
    </location>
</feature>
<feature type="transmembrane region" description="Helical" evidence="1">
    <location>
        <begin position="160"/>
        <end position="181"/>
    </location>
</feature>
<dbReference type="EMBL" id="NMTY01000032">
    <property type="protein sequence ID" value="PDX80248.1"/>
    <property type="molecule type" value="Genomic_DNA"/>
</dbReference>
<protein>
    <submittedName>
        <fullName evidence="2">Uncharacterized protein</fullName>
    </submittedName>
</protein>
<dbReference type="AlphaFoldDB" id="A0A2A7AML2"/>
<dbReference type="Proteomes" id="UP000220005">
    <property type="component" value="Unassembled WGS sequence"/>
</dbReference>
<accession>A0A2A7AML2</accession>
<feature type="transmembrane region" description="Helical" evidence="1">
    <location>
        <begin position="44"/>
        <end position="64"/>
    </location>
</feature>
<proteinExistence type="predicted"/>
<feature type="transmembrane region" description="Helical" evidence="1">
    <location>
        <begin position="401"/>
        <end position="419"/>
    </location>
</feature>
<gene>
    <name evidence="2" type="ORF">CGS58_13605</name>
</gene>
<evidence type="ECO:0000313" key="2">
    <source>
        <dbReference type="EMBL" id="PDX80248.1"/>
    </source>
</evidence>
<dbReference type="RefSeq" id="WP_097840226.1">
    <property type="nucleotide sequence ID" value="NZ_NMTY01000032.1"/>
</dbReference>
<sequence>MPKTLSSQQAKPALSPWSKGGIGLGLGALALVVIGLVFPTGGAFFPLVSLWCSCVLFYGALWVLRVAHVELNFFHRAVLVGLWAAAVLYFYWALGRRQFIYAWDYVNYIVKQYSAETAFAQGPAAGFAYIFGSFADDYTNFITLFTEFPFCLTARTGDSYAFAQVFCVLPTLMVLLAGLTVKIGQMLHVKNRFYHFLIGFSWVLTFPFLRMSAMLAQPDWFGLIFAFSILLLTLDYRFEKLEPGRFALIFLATAAIILTRRWYLYFVVGYYFSYALLLFVSSGKLAKAGDKALALCRVRNLVLFGLCAMVAMVALLWPMVSKILAFDYSDRYSYYNVGGLVTELYYHAMRTGLLNFVLILFGFWLCFRRKLFALPALALSELALSMVLFTRVQNSGSHQMLLYLPAYVILFLVGAAGLAESIDKFKVPKLCYWAFTLVFAVSVRCSPLTVMALPELVIHTIHPASLTEYMHFDELTYDRKDLSQIQAVTQWLTAHLGEGDTAYMIPDDMLYNPGHLRNCMLPEHPLDGKLPDSFSVPGTHTFPMGFFEAKYVITADPFPSTLAPDTELGHRFNAKFLQLRDETHTLAATFDMGNGYTFSIWERVEAPTREEVETYLHVFDAENAQYPEMFSQVTEGWLAAHGL</sequence>
<feature type="transmembrane region" description="Helical" evidence="1">
    <location>
        <begin position="344"/>
        <end position="364"/>
    </location>
</feature>
<feature type="transmembrane region" description="Helical" evidence="1">
    <location>
        <begin position="21"/>
        <end position="38"/>
    </location>
</feature>
<name>A0A2A7AML2_9FIRM</name>
<feature type="transmembrane region" description="Helical" evidence="1">
    <location>
        <begin position="371"/>
        <end position="389"/>
    </location>
</feature>
<feature type="transmembrane region" description="Helical" evidence="1">
    <location>
        <begin position="215"/>
        <end position="234"/>
    </location>
</feature>
<feature type="transmembrane region" description="Helical" evidence="1">
    <location>
        <begin position="193"/>
        <end position="209"/>
    </location>
</feature>
<evidence type="ECO:0000256" key="1">
    <source>
        <dbReference type="SAM" id="Phobius"/>
    </source>
</evidence>
<evidence type="ECO:0000313" key="3">
    <source>
        <dbReference type="Proteomes" id="UP000220005"/>
    </source>
</evidence>